<dbReference type="SMART" id="SM00283">
    <property type="entry name" value="MA"/>
    <property type="match status" value="1"/>
</dbReference>
<keyword evidence="1 2" id="KW-0807">Transducer</keyword>
<dbReference type="PROSITE" id="PS50111">
    <property type="entry name" value="CHEMOTAXIS_TRANSDUC_2"/>
    <property type="match status" value="1"/>
</dbReference>
<evidence type="ECO:0000313" key="4">
    <source>
        <dbReference type="EMBL" id="AXX98013.1"/>
    </source>
</evidence>
<gene>
    <name evidence="4" type="ORF">BAR1_08750</name>
</gene>
<dbReference type="GO" id="GO:0016020">
    <property type="term" value="C:membrane"/>
    <property type="evidence" value="ECO:0007669"/>
    <property type="project" value="InterPro"/>
</dbReference>
<reference evidence="4 5" key="1">
    <citation type="submission" date="2018-09" db="EMBL/GenBank/DDBJ databases">
        <title>Profundibacter amoris BAR1 gen. nov., sp. nov., a new member of the Roseobacter clade isolated at Lokis Castle Vent Field on the Arctic Mid-Oceanic Ridge.</title>
        <authorList>
            <person name="Le Moine Bauer S."/>
            <person name="Sjoeberg A.G."/>
            <person name="L'Haridon S."/>
            <person name="Stokke R."/>
            <person name="Roalkvam I."/>
            <person name="Steen I.H."/>
            <person name="Dahle H."/>
        </authorList>
    </citation>
    <scope>NUCLEOTIDE SEQUENCE [LARGE SCALE GENOMIC DNA]</scope>
    <source>
        <strain evidence="4 5">BAR1</strain>
    </source>
</reference>
<dbReference type="SUPFAM" id="SSF58104">
    <property type="entry name" value="Methyl-accepting chemotaxis protein (MCP) signaling domain"/>
    <property type="match status" value="1"/>
</dbReference>
<name>A0A347UGN5_9RHOB</name>
<dbReference type="KEGG" id="pamo:BAR1_08750"/>
<protein>
    <submittedName>
        <fullName evidence="4">Chemotaxis protein</fullName>
    </submittedName>
</protein>
<dbReference type="Gene3D" id="1.10.287.950">
    <property type="entry name" value="Methyl-accepting chemotaxis protein"/>
    <property type="match status" value="1"/>
</dbReference>
<dbReference type="Pfam" id="PF00015">
    <property type="entry name" value="MCPsignal"/>
    <property type="match status" value="1"/>
</dbReference>
<proteinExistence type="predicted"/>
<dbReference type="EMBL" id="CP032125">
    <property type="protein sequence ID" value="AXX98013.1"/>
    <property type="molecule type" value="Genomic_DNA"/>
</dbReference>
<organism evidence="4 5">
    <name type="scientific">Profundibacter amoris</name>
    <dbReference type="NCBI Taxonomy" id="2171755"/>
    <lineage>
        <taxon>Bacteria</taxon>
        <taxon>Pseudomonadati</taxon>
        <taxon>Pseudomonadota</taxon>
        <taxon>Alphaproteobacteria</taxon>
        <taxon>Rhodobacterales</taxon>
        <taxon>Paracoccaceae</taxon>
        <taxon>Profundibacter</taxon>
    </lineage>
</organism>
<feature type="domain" description="Methyl-accepting transducer" evidence="3">
    <location>
        <begin position="23"/>
        <end position="266"/>
    </location>
</feature>
<dbReference type="PANTHER" id="PTHR32089:SF112">
    <property type="entry name" value="LYSOZYME-LIKE PROTEIN-RELATED"/>
    <property type="match status" value="1"/>
</dbReference>
<sequence>MIPAADFTDSSPANDQMDKLSHIASRLSLELVDIAGALDQIDNSTSQQLQSLDHVRSNADRMVQGNTSVRRAIDLINETTTETLEAVISSVENIQSAGNRTQKLAKWVRSLDARITEIEDTIASARSNNDDIASIAAQVNILAINAKIEAARAGEAGRGFAVVAEAINELSRKTAGAAEGISDSILTLGNWIDALRGEAGVAAEDAEGVLAEADDTDISLSGIAEHVRMINSEARQIKENAGNVGSAISEFGESFDRMGSALEGTATGIHQVRDRADTMVDQAECLVQCSVSLGGASQDSRFIDEVQARAALVSMAFEEAIANRTIAREALFKPTYTPIDGSDPQQFMTEFTDLTDSILPPIQEPALDFDPSVVFCAAIDRNGYIPTHNNRFSQPMGDDPVWNMANCRNRRIFNDKVGLKAGNNKQPFLLQVYRRDMGGGEFVTMKDVSAPILVGGQLWGGLRLAYTL</sequence>
<evidence type="ECO:0000259" key="3">
    <source>
        <dbReference type="PROSITE" id="PS50111"/>
    </source>
</evidence>
<dbReference type="OrthoDB" id="2489132at2"/>
<evidence type="ECO:0000256" key="1">
    <source>
        <dbReference type="ARBA" id="ARBA00023224"/>
    </source>
</evidence>
<dbReference type="AlphaFoldDB" id="A0A347UGN5"/>
<evidence type="ECO:0000313" key="5">
    <source>
        <dbReference type="Proteomes" id="UP000261704"/>
    </source>
</evidence>
<accession>A0A347UGN5</accession>
<dbReference type="RefSeq" id="WP_118942669.1">
    <property type="nucleotide sequence ID" value="NZ_CP032125.1"/>
</dbReference>
<dbReference type="GO" id="GO:0007165">
    <property type="term" value="P:signal transduction"/>
    <property type="evidence" value="ECO:0007669"/>
    <property type="project" value="UniProtKB-KW"/>
</dbReference>
<dbReference type="InterPro" id="IPR004089">
    <property type="entry name" value="MCPsignal_dom"/>
</dbReference>
<dbReference type="Proteomes" id="UP000261704">
    <property type="component" value="Chromosome"/>
</dbReference>
<evidence type="ECO:0000256" key="2">
    <source>
        <dbReference type="PROSITE-ProRule" id="PRU00284"/>
    </source>
</evidence>
<dbReference type="PANTHER" id="PTHR32089">
    <property type="entry name" value="METHYL-ACCEPTING CHEMOTAXIS PROTEIN MCPB"/>
    <property type="match status" value="1"/>
</dbReference>
<keyword evidence="5" id="KW-1185">Reference proteome</keyword>